<dbReference type="EMBL" id="BARS01023572">
    <property type="protein sequence ID" value="GAG12737.1"/>
    <property type="molecule type" value="Genomic_DNA"/>
</dbReference>
<comment type="caution">
    <text evidence="2">The sequence shown here is derived from an EMBL/GenBank/DDBJ whole genome shotgun (WGS) entry which is preliminary data.</text>
</comment>
<evidence type="ECO:0000313" key="2">
    <source>
        <dbReference type="EMBL" id="GAG12737.1"/>
    </source>
</evidence>
<dbReference type="AlphaFoldDB" id="X0VNJ7"/>
<feature type="compositionally biased region" description="Low complexity" evidence="1">
    <location>
        <begin position="32"/>
        <end position="42"/>
    </location>
</feature>
<sequence length="92" mass="9516">MLKGEVNRDGEWGTVSGGSASRGAALGGGADQGAAQRLLQRAATTQSCGREVGLCHRLNRLGGGSVPDKDTVNYPDRTLGLGQQVSHPSLER</sequence>
<organism evidence="2">
    <name type="scientific">marine sediment metagenome</name>
    <dbReference type="NCBI Taxonomy" id="412755"/>
    <lineage>
        <taxon>unclassified sequences</taxon>
        <taxon>metagenomes</taxon>
        <taxon>ecological metagenomes</taxon>
    </lineage>
</organism>
<feature type="region of interest" description="Disordered" evidence="1">
    <location>
        <begin position="1"/>
        <end position="42"/>
    </location>
</feature>
<feature type="compositionally biased region" description="Basic and acidic residues" evidence="1">
    <location>
        <begin position="1"/>
        <end position="11"/>
    </location>
</feature>
<protein>
    <submittedName>
        <fullName evidence="2">Uncharacterized protein</fullName>
    </submittedName>
</protein>
<accession>X0VNJ7</accession>
<proteinExistence type="predicted"/>
<feature type="region of interest" description="Disordered" evidence="1">
    <location>
        <begin position="59"/>
        <end position="92"/>
    </location>
</feature>
<reference evidence="2" key="1">
    <citation type="journal article" date="2014" name="Front. Microbiol.">
        <title>High frequency of phylogenetically diverse reductive dehalogenase-homologous genes in deep subseafloor sedimentary metagenomes.</title>
        <authorList>
            <person name="Kawai M."/>
            <person name="Futagami T."/>
            <person name="Toyoda A."/>
            <person name="Takaki Y."/>
            <person name="Nishi S."/>
            <person name="Hori S."/>
            <person name="Arai W."/>
            <person name="Tsubouchi T."/>
            <person name="Morono Y."/>
            <person name="Uchiyama I."/>
            <person name="Ito T."/>
            <person name="Fujiyama A."/>
            <person name="Inagaki F."/>
            <person name="Takami H."/>
        </authorList>
    </citation>
    <scope>NUCLEOTIDE SEQUENCE</scope>
    <source>
        <strain evidence="2">Expedition CK06-06</strain>
    </source>
</reference>
<name>X0VNJ7_9ZZZZ</name>
<gene>
    <name evidence="2" type="ORF">S01H1_37518</name>
</gene>
<evidence type="ECO:0000256" key="1">
    <source>
        <dbReference type="SAM" id="MobiDB-lite"/>
    </source>
</evidence>
<feature type="compositionally biased region" description="Polar residues" evidence="1">
    <location>
        <begin position="81"/>
        <end position="92"/>
    </location>
</feature>